<evidence type="ECO:0000313" key="2">
    <source>
        <dbReference type="Proteomes" id="UP001160148"/>
    </source>
</evidence>
<comment type="caution">
    <text evidence="1">The sequence shown here is derived from an EMBL/GenBank/DDBJ whole genome shotgun (WGS) entry which is preliminary data.</text>
</comment>
<sequence>MKGFKYGCQKELLGNMERWICTKRKCTLFLKINNLNNIEEFNLEHNHEKDSENILDRQALSNNLKIKAQENLERPTKLICQELLVNGDIEQLTEHDVFRDL</sequence>
<protein>
    <recommendedName>
        <fullName evidence="3">FLYWCH-type domain-containing protein</fullName>
    </recommendedName>
</protein>
<dbReference type="Gene3D" id="2.20.25.240">
    <property type="match status" value="1"/>
</dbReference>
<dbReference type="AlphaFoldDB" id="A0AAV0XSV2"/>
<dbReference type="EMBL" id="CARXXK010000833">
    <property type="protein sequence ID" value="CAI6371233.1"/>
    <property type="molecule type" value="Genomic_DNA"/>
</dbReference>
<dbReference type="Proteomes" id="UP001160148">
    <property type="component" value="Unassembled WGS sequence"/>
</dbReference>
<name>A0AAV0XSV2_9HEMI</name>
<organism evidence="1 2">
    <name type="scientific">Macrosiphum euphorbiae</name>
    <name type="common">potato aphid</name>
    <dbReference type="NCBI Taxonomy" id="13131"/>
    <lineage>
        <taxon>Eukaryota</taxon>
        <taxon>Metazoa</taxon>
        <taxon>Ecdysozoa</taxon>
        <taxon>Arthropoda</taxon>
        <taxon>Hexapoda</taxon>
        <taxon>Insecta</taxon>
        <taxon>Pterygota</taxon>
        <taxon>Neoptera</taxon>
        <taxon>Paraneoptera</taxon>
        <taxon>Hemiptera</taxon>
        <taxon>Sternorrhyncha</taxon>
        <taxon>Aphidomorpha</taxon>
        <taxon>Aphidoidea</taxon>
        <taxon>Aphididae</taxon>
        <taxon>Macrosiphini</taxon>
        <taxon>Macrosiphum</taxon>
    </lineage>
</organism>
<gene>
    <name evidence="1" type="ORF">MEUPH1_LOCUS25262</name>
</gene>
<evidence type="ECO:0000313" key="1">
    <source>
        <dbReference type="EMBL" id="CAI6371233.1"/>
    </source>
</evidence>
<reference evidence="1 2" key="1">
    <citation type="submission" date="2023-01" db="EMBL/GenBank/DDBJ databases">
        <authorList>
            <person name="Whitehead M."/>
        </authorList>
    </citation>
    <scope>NUCLEOTIDE SEQUENCE [LARGE SCALE GENOMIC DNA]</scope>
</reference>
<keyword evidence="2" id="KW-1185">Reference proteome</keyword>
<accession>A0AAV0XSV2</accession>
<proteinExistence type="predicted"/>
<evidence type="ECO:0008006" key="3">
    <source>
        <dbReference type="Google" id="ProtNLM"/>
    </source>
</evidence>